<evidence type="ECO:0000313" key="6">
    <source>
        <dbReference type="EMBL" id="GAO50834.1"/>
    </source>
</evidence>
<comment type="similarity">
    <text evidence="3">Belongs to the RRG9 family.</text>
</comment>
<reference evidence="6 7" key="3">
    <citation type="journal article" date="2015" name="Genome Announc.">
        <title>Draft Genome Sequence of the Archiascomycetous Yeast Saitoella complicata.</title>
        <authorList>
            <person name="Yamauchi K."/>
            <person name="Kondo S."/>
            <person name="Hamamoto M."/>
            <person name="Takahashi Y."/>
            <person name="Ogura Y."/>
            <person name="Hayashi T."/>
            <person name="Nishida H."/>
        </authorList>
    </citation>
    <scope>NUCLEOTIDE SEQUENCE [LARGE SCALE GENOMIC DNA]</scope>
    <source>
        <strain evidence="6 7">NRRL Y-17804</strain>
    </source>
</reference>
<accession>A0A0E9NLV6</accession>
<dbReference type="AlphaFoldDB" id="A0A0E9NLV6"/>
<dbReference type="GO" id="GO:0005739">
    <property type="term" value="C:mitochondrion"/>
    <property type="evidence" value="ECO:0007669"/>
    <property type="project" value="UniProtKB-SubCell"/>
</dbReference>
<dbReference type="STRING" id="698492.A0A0E9NLV6"/>
<evidence type="ECO:0000256" key="2">
    <source>
        <dbReference type="ARBA" id="ARBA00004173"/>
    </source>
</evidence>
<evidence type="ECO:0000256" key="3">
    <source>
        <dbReference type="ARBA" id="ARBA00010895"/>
    </source>
</evidence>
<dbReference type="PANTHER" id="PTHR13475:SF3">
    <property type="entry name" value="NEUGRIN"/>
    <property type="match status" value="1"/>
</dbReference>
<comment type="subcellular location">
    <subcellularLocation>
        <location evidence="2">Mitochondrion</location>
    </subcellularLocation>
</comment>
<reference evidence="6 7" key="2">
    <citation type="journal article" date="2014" name="J. Gen. Appl. Microbiol.">
        <title>The early diverging ascomycetous budding yeast Saitoella complicata has three histone deacetylases belonging to the Clr6, Hos2, and Rpd3 lineages.</title>
        <authorList>
            <person name="Nishida H."/>
            <person name="Matsumoto T."/>
            <person name="Kondo S."/>
            <person name="Hamamoto M."/>
            <person name="Yoshikawa H."/>
        </authorList>
    </citation>
    <scope>NUCLEOTIDE SEQUENCE [LARGE SCALE GENOMIC DNA]</scope>
    <source>
        <strain evidence="6 7">NRRL Y-17804</strain>
    </source>
</reference>
<dbReference type="PANTHER" id="PTHR13475">
    <property type="entry name" value="NEUGRIN"/>
    <property type="match status" value="1"/>
</dbReference>
<dbReference type="EMBL" id="BACD03000037">
    <property type="protein sequence ID" value="GAO50834.1"/>
    <property type="molecule type" value="Genomic_DNA"/>
</dbReference>
<keyword evidence="7" id="KW-1185">Reference proteome</keyword>
<organism evidence="6 7">
    <name type="scientific">Saitoella complicata (strain BCRC 22490 / CBS 7301 / JCM 7358 / NBRC 10748 / NRRL Y-17804)</name>
    <dbReference type="NCBI Taxonomy" id="698492"/>
    <lineage>
        <taxon>Eukaryota</taxon>
        <taxon>Fungi</taxon>
        <taxon>Dikarya</taxon>
        <taxon>Ascomycota</taxon>
        <taxon>Taphrinomycotina</taxon>
        <taxon>Taphrinomycotina incertae sedis</taxon>
        <taxon>Saitoella</taxon>
    </lineage>
</organism>
<dbReference type="Proteomes" id="UP000033140">
    <property type="component" value="Unassembled WGS sequence"/>
</dbReference>
<sequence length="335" mass="38161">MLTRPLQQCQRYTALGLTAASNAAPPHLLFLVPCLLNNQLAPPIRCMSTAAQVSQELPPAGAVQVGEEAPAAPIKKPHKKKLRNAAERAATKRDPEAPARRWGAKADSEATAKRWGNKEYLEGPARRWGAKADSEATARRWRNKEDSEAAETKQVVKNEDSDSAKSHPSAWALESDEQKLLKEKEQSAITALGKVPKNWREFTDLPAWKRQKFALLEKFGEEGWNPRKKLSPETMEGIRALHVQHPELFAINRLAELFKISPEAIRRILRSKWRPATEEEQKEREARWQARGKRILEKWREDGIIVTKKDKQMRKEAEANKVHRVVSKKTARFFI</sequence>
<evidence type="ECO:0000256" key="5">
    <source>
        <dbReference type="SAM" id="MobiDB-lite"/>
    </source>
</evidence>
<dbReference type="InterPro" id="IPR010487">
    <property type="entry name" value="NGRN/Rrg9"/>
</dbReference>
<proteinExistence type="inferred from homology"/>
<protein>
    <recommendedName>
        <fullName evidence="4">Required for respiratory growth protein 9, mitochondrial</fullName>
    </recommendedName>
</protein>
<gene>
    <name evidence="6" type="ORF">G7K_4954-t1</name>
</gene>
<name>A0A0E9NLV6_SAICN</name>
<evidence type="ECO:0000256" key="1">
    <source>
        <dbReference type="ARBA" id="ARBA00003548"/>
    </source>
</evidence>
<comment type="function">
    <text evidence="1">Required for respiratory activity and maintenance and expression of the mitochondrial genome.</text>
</comment>
<feature type="region of interest" description="Disordered" evidence="5">
    <location>
        <begin position="66"/>
        <end position="110"/>
    </location>
</feature>
<feature type="compositionally biased region" description="Basic and acidic residues" evidence="5">
    <location>
        <begin position="84"/>
        <end position="110"/>
    </location>
</feature>
<feature type="compositionally biased region" description="Basic and acidic residues" evidence="5">
    <location>
        <begin position="125"/>
        <end position="165"/>
    </location>
</feature>
<comment type="caution">
    <text evidence="6">The sequence shown here is derived from an EMBL/GenBank/DDBJ whole genome shotgun (WGS) entry which is preliminary data.</text>
</comment>
<reference evidence="6 7" key="1">
    <citation type="journal article" date="2011" name="J. Gen. Appl. Microbiol.">
        <title>Draft genome sequencing of the enigmatic yeast Saitoella complicata.</title>
        <authorList>
            <person name="Nishida H."/>
            <person name="Hamamoto M."/>
            <person name="Sugiyama J."/>
        </authorList>
    </citation>
    <scope>NUCLEOTIDE SEQUENCE [LARGE SCALE GENOMIC DNA]</scope>
    <source>
        <strain evidence="6 7">NRRL Y-17804</strain>
    </source>
</reference>
<evidence type="ECO:0000313" key="7">
    <source>
        <dbReference type="Proteomes" id="UP000033140"/>
    </source>
</evidence>
<feature type="region of interest" description="Disordered" evidence="5">
    <location>
        <begin position="125"/>
        <end position="171"/>
    </location>
</feature>
<dbReference type="Pfam" id="PF06413">
    <property type="entry name" value="Neugrin"/>
    <property type="match status" value="1"/>
</dbReference>
<evidence type="ECO:0000256" key="4">
    <source>
        <dbReference type="ARBA" id="ARBA00013566"/>
    </source>
</evidence>
<dbReference type="GO" id="GO:0005634">
    <property type="term" value="C:nucleus"/>
    <property type="evidence" value="ECO:0007669"/>
    <property type="project" value="TreeGrafter"/>
</dbReference>